<feature type="region of interest" description="Disordered" evidence="1">
    <location>
        <begin position="37"/>
        <end position="75"/>
    </location>
</feature>
<sequence>MTYLIDDSSPSPQTDAAIPTVIPAAIPTAEPVERGRFVLHVHNRDEDSLDGNRSASGDDDDGAPNSPASPKSFDSDEIFEDVLQVEEQTSDRDLESLFGPLPSRRSCNTTPSSLETDRHGNDDEGDPRRKKQKKFTCPCCPNALRRGPCHALAAVMRKDGSAPSTGVGNMIVVFPKCFNSMGFGIVGPHWFGPVCCLFLLTGATSYYIPKALIIGQFSAMTCLLFYIVSVVSLFVVSCSDPGVVRAGGLDVGGGRHCYAGVPTTNMTAGRGWRFCDLCR</sequence>
<comment type="caution">
    <text evidence="3">The sequence shown here is derived from an EMBL/GenBank/DDBJ whole genome shotgun (WGS) entry which is preliminary data.</text>
</comment>
<reference evidence="3 4" key="1">
    <citation type="submission" date="2024-10" db="EMBL/GenBank/DDBJ databases">
        <title>Updated reference genomes for cyclostephanoid diatoms.</title>
        <authorList>
            <person name="Roberts W.R."/>
            <person name="Alverson A.J."/>
        </authorList>
    </citation>
    <scope>NUCLEOTIDE SEQUENCE [LARGE SCALE GENOMIC DNA]</scope>
    <source>
        <strain evidence="3 4">AJA276-08</strain>
    </source>
</reference>
<keyword evidence="4" id="KW-1185">Reference proteome</keyword>
<accession>A0ABD3P7F6</accession>
<dbReference type="Proteomes" id="UP001530315">
    <property type="component" value="Unassembled WGS sequence"/>
</dbReference>
<keyword evidence="2" id="KW-0472">Membrane</keyword>
<dbReference type="EMBL" id="JALLAZ020001016">
    <property type="protein sequence ID" value="KAL3782445.1"/>
    <property type="molecule type" value="Genomic_DNA"/>
</dbReference>
<feature type="transmembrane region" description="Helical" evidence="2">
    <location>
        <begin position="190"/>
        <end position="208"/>
    </location>
</feature>
<name>A0ABD3P7F6_9STRA</name>
<evidence type="ECO:0000313" key="4">
    <source>
        <dbReference type="Proteomes" id="UP001530315"/>
    </source>
</evidence>
<feature type="transmembrane region" description="Helical" evidence="2">
    <location>
        <begin position="214"/>
        <end position="236"/>
    </location>
</feature>
<feature type="compositionally biased region" description="Polar residues" evidence="1">
    <location>
        <begin position="105"/>
        <end position="114"/>
    </location>
</feature>
<evidence type="ECO:0000256" key="1">
    <source>
        <dbReference type="SAM" id="MobiDB-lite"/>
    </source>
</evidence>
<feature type="compositionally biased region" description="Basic and acidic residues" evidence="1">
    <location>
        <begin position="37"/>
        <end position="46"/>
    </location>
</feature>
<keyword evidence="2" id="KW-1133">Transmembrane helix</keyword>
<evidence type="ECO:0000256" key="2">
    <source>
        <dbReference type="SAM" id="Phobius"/>
    </source>
</evidence>
<feature type="region of interest" description="Disordered" evidence="1">
    <location>
        <begin position="89"/>
        <end position="134"/>
    </location>
</feature>
<evidence type="ECO:0000313" key="3">
    <source>
        <dbReference type="EMBL" id="KAL3782445.1"/>
    </source>
</evidence>
<proteinExistence type="predicted"/>
<gene>
    <name evidence="3" type="ORF">ACHAW5_000167</name>
</gene>
<organism evidence="3 4">
    <name type="scientific">Stephanodiscus triporus</name>
    <dbReference type="NCBI Taxonomy" id="2934178"/>
    <lineage>
        <taxon>Eukaryota</taxon>
        <taxon>Sar</taxon>
        <taxon>Stramenopiles</taxon>
        <taxon>Ochrophyta</taxon>
        <taxon>Bacillariophyta</taxon>
        <taxon>Coscinodiscophyceae</taxon>
        <taxon>Thalassiosirophycidae</taxon>
        <taxon>Stephanodiscales</taxon>
        <taxon>Stephanodiscaceae</taxon>
        <taxon>Stephanodiscus</taxon>
    </lineage>
</organism>
<dbReference type="AlphaFoldDB" id="A0ABD3P7F6"/>
<keyword evidence="2" id="KW-0812">Transmembrane</keyword>
<protein>
    <submittedName>
        <fullName evidence="3">Uncharacterized protein</fullName>
    </submittedName>
</protein>